<reference evidence="15 16" key="1">
    <citation type="journal article" date="2019" name="Sci. Rep.">
        <title>A high-quality genome of Eragrostis curvula grass provides insights into Poaceae evolution and supports new strategies to enhance forage quality.</title>
        <authorList>
            <person name="Carballo J."/>
            <person name="Santos B.A.C.M."/>
            <person name="Zappacosta D."/>
            <person name="Garbus I."/>
            <person name="Selva J.P."/>
            <person name="Gallo C.A."/>
            <person name="Diaz A."/>
            <person name="Albertini E."/>
            <person name="Caccamo M."/>
            <person name="Echenique V."/>
        </authorList>
    </citation>
    <scope>NUCLEOTIDE SEQUENCE [LARGE SCALE GENOMIC DNA]</scope>
    <source>
        <strain evidence="16">cv. Victoria</strain>
        <tissue evidence="15">Leaf</tissue>
    </source>
</reference>
<dbReference type="FunFam" id="1.10.510.10:FF:000473">
    <property type="entry name" value="Putative wall-associated kinase"/>
    <property type="match status" value="1"/>
</dbReference>
<dbReference type="GO" id="GO:0030247">
    <property type="term" value="F:polysaccharide binding"/>
    <property type="evidence" value="ECO:0007669"/>
    <property type="project" value="InterPro"/>
</dbReference>
<dbReference type="Gene3D" id="1.10.510.10">
    <property type="entry name" value="Transferase(Phosphotransferase) domain 1"/>
    <property type="match status" value="1"/>
</dbReference>
<sequence>MLLHRLATLIWICAVLAAVSIAAGALPPPSPLPQPSSKCQRKCGDVEIPYPFGIRSSSSRQDDNCAMADGFYLSCKYTDKGVSRPFHTNVEVLNISLLKGQARMLNYISSSCYNTTTMKMDDTDWHLNFIKTPYRFSDTDNKFTVIGCQALAYIADEYNTGKYMSGCVAMCRRGDVTTLTNGSCSGIGCCETAIPKGLQYYRVWFDKNFNKADIYSGSQCSYAVLMDSSNFTFVQSYATSPEFNNTNHGRAPLVVDWAIGHKTCKDARTDPDTYACVSSNSDCFDLPSGKGYICNCSRGYEGNPYLQDGCKDIDECKDQTNSTCSVNANCINTPGGFECVCPPQYPIGSPSNGTCQRDQALSSKAKIAIGISVSVLVGLILFLGTEWIKHKRRIARQDHMRKINKCFELNGGQLLLEMMKVECNISFKLYSREEIKLATNNFNDSEIIGQGGQGIVYRGHNLDPDNNLVAVKRCKGIDESRRVDFVKELLILSRVNHDNIVKLLGCSLQFDVPVLVYEYVPNKTLQCLIHSQDNNYTRTLDIRLKIATKSAQALAYLHSLNHPILHGDVKSANILLGPDLSAKVSDFGCSMIGSTDENVPVVKGTLGYLDPEYLLNFELTDKSDVYSFGVVLLELLTRKKAISKEKESLASVFQEAVKKGKLYELVDSEIMDDQENMDVVHQLAELAGRCLIMAGEHRPTMKEVAKELRLLDGVIQQRPGALSHSDRPIIVPGRSITNTAEYYSGGETTDYYSLRKKAVMSIEVAR</sequence>
<dbReference type="SMART" id="SM00179">
    <property type="entry name" value="EGF_CA"/>
    <property type="match status" value="1"/>
</dbReference>
<dbReference type="SUPFAM" id="SSF57196">
    <property type="entry name" value="EGF/Laminin"/>
    <property type="match status" value="1"/>
</dbReference>
<evidence type="ECO:0000259" key="13">
    <source>
        <dbReference type="PROSITE" id="PS50011"/>
    </source>
</evidence>
<accession>A0A5J9TR37</accession>
<dbReference type="PROSITE" id="PS50026">
    <property type="entry name" value="EGF_3"/>
    <property type="match status" value="1"/>
</dbReference>
<dbReference type="InterPro" id="IPR000152">
    <property type="entry name" value="EGF-type_Asp/Asn_hydroxyl_site"/>
</dbReference>
<dbReference type="GO" id="GO:0005886">
    <property type="term" value="C:plasma membrane"/>
    <property type="evidence" value="ECO:0007669"/>
    <property type="project" value="TreeGrafter"/>
</dbReference>
<dbReference type="Pfam" id="PF13947">
    <property type="entry name" value="GUB_WAK_bind"/>
    <property type="match status" value="1"/>
</dbReference>
<keyword evidence="2" id="KW-0418">Kinase</keyword>
<evidence type="ECO:0000256" key="4">
    <source>
        <dbReference type="ARBA" id="ARBA00022679"/>
    </source>
</evidence>
<evidence type="ECO:0000256" key="7">
    <source>
        <dbReference type="ARBA" id="ARBA00022741"/>
    </source>
</evidence>
<comment type="caution">
    <text evidence="15">The sequence shown here is derived from an EMBL/GenBank/DDBJ whole genome shotgun (WGS) entry which is preliminary data.</text>
</comment>
<feature type="domain" description="Protein kinase" evidence="13">
    <location>
        <begin position="442"/>
        <end position="710"/>
    </location>
</feature>
<gene>
    <name evidence="15" type="ORF">EJB05_37240</name>
</gene>
<dbReference type="AlphaFoldDB" id="A0A5J9TR37"/>
<dbReference type="GO" id="GO:0005509">
    <property type="term" value="F:calcium ion binding"/>
    <property type="evidence" value="ECO:0007669"/>
    <property type="project" value="InterPro"/>
</dbReference>
<keyword evidence="9" id="KW-1015">Disulfide bond</keyword>
<dbReference type="InterPro" id="IPR011009">
    <property type="entry name" value="Kinase-like_dom_sf"/>
</dbReference>
<dbReference type="PANTHER" id="PTHR27005:SF288">
    <property type="entry name" value="OS04G0275100 PROTEIN"/>
    <property type="match status" value="1"/>
</dbReference>
<dbReference type="SUPFAM" id="SSF56112">
    <property type="entry name" value="Protein kinase-like (PK-like)"/>
    <property type="match status" value="1"/>
</dbReference>
<dbReference type="Pfam" id="PF07645">
    <property type="entry name" value="EGF_CA"/>
    <property type="match status" value="1"/>
</dbReference>
<evidence type="ECO:0000256" key="9">
    <source>
        <dbReference type="ARBA" id="ARBA00023157"/>
    </source>
</evidence>
<dbReference type="InterPro" id="IPR000742">
    <property type="entry name" value="EGF"/>
</dbReference>
<evidence type="ECO:0000256" key="8">
    <source>
        <dbReference type="ARBA" id="ARBA00022840"/>
    </source>
</evidence>
<evidence type="ECO:0000256" key="1">
    <source>
        <dbReference type="ARBA" id="ARBA00004479"/>
    </source>
</evidence>
<dbReference type="Gene3D" id="3.30.200.20">
    <property type="entry name" value="Phosphorylase Kinase, domain 1"/>
    <property type="match status" value="1"/>
</dbReference>
<keyword evidence="3 11" id="KW-0245">EGF-like domain</keyword>
<evidence type="ECO:0000259" key="14">
    <source>
        <dbReference type="PROSITE" id="PS50026"/>
    </source>
</evidence>
<comment type="subcellular location">
    <subcellularLocation>
        <location evidence="1">Membrane</location>
        <topology evidence="1">Single-pass type I membrane protein</topology>
    </subcellularLocation>
</comment>
<dbReference type="PROSITE" id="PS00108">
    <property type="entry name" value="PROTEIN_KINASE_ST"/>
    <property type="match status" value="1"/>
</dbReference>
<dbReference type="Pfam" id="PF00069">
    <property type="entry name" value="Pkinase"/>
    <property type="match status" value="1"/>
</dbReference>
<dbReference type="PANTHER" id="PTHR27005">
    <property type="entry name" value="WALL-ASSOCIATED RECEPTOR KINASE-LIKE 21"/>
    <property type="match status" value="1"/>
</dbReference>
<dbReference type="PROSITE" id="PS01187">
    <property type="entry name" value="EGF_CA"/>
    <property type="match status" value="1"/>
</dbReference>
<evidence type="ECO:0000313" key="15">
    <source>
        <dbReference type="EMBL" id="TVU13812.1"/>
    </source>
</evidence>
<keyword evidence="8" id="KW-0067">ATP-binding</keyword>
<feature type="signal peptide" evidence="12">
    <location>
        <begin position="1"/>
        <end position="17"/>
    </location>
</feature>
<dbReference type="InterPro" id="IPR018097">
    <property type="entry name" value="EGF_Ca-bd_CS"/>
</dbReference>
<keyword evidence="10" id="KW-0325">Glycoprotein</keyword>
<dbReference type="InterPro" id="IPR049883">
    <property type="entry name" value="NOTCH1_EGF-like"/>
</dbReference>
<name>A0A5J9TR37_9POAL</name>
<feature type="non-terminal residue" evidence="15">
    <location>
        <position position="1"/>
    </location>
</feature>
<dbReference type="Proteomes" id="UP000324897">
    <property type="component" value="Unassembled WGS sequence"/>
</dbReference>
<dbReference type="FunFam" id="2.10.25.10:FF:000038">
    <property type="entry name" value="Fibrillin 2"/>
    <property type="match status" value="1"/>
</dbReference>
<feature type="domain" description="EGF-like" evidence="14">
    <location>
        <begin position="312"/>
        <end position="351"/>
    </location>
</feature>
<dbReference type="InterPro" id="IPR000719">
    <property type="entry name" value="Prot_kinase_dom"/>
</dbReference>
<dbReference type="PROSITE" id="PS00010">
    <property type="entry name" value="ASX_HYDROXYL"/>
    <property type="match status" value="1"/>
</dbReference>
<dbReference type="GO" id="GO:0004674">
    <property type="term" value="F:protein serine/threonine kinase activity"/>
    <property type="evidence" value="ECO:0007669"/>
    <property type="project" value="UniProtKB-KW"/>
</dbReference>
<evidence type="ECO:0000256" key="11">
    <source>
        <dbReference type="PROSITE-ProRule" id="PRU00076"/>
    </source>
</evidence>
<keyword evidence="7" id="KW-0547">Nucleotide-binding</keyword>
<keyword evidence="2" id="KW-0723">Serine/threonine-protein kinase</keyword>
<dbReference type="InterPro" id="IPR045274">
    <property type="entry name" value="WAK-like"/>
</dbReference>
<dbReference type="InterPro" id="IPR025287">
    <property type="entry name" value="WAK_GUB"/>
</dbReference>
<comment type="caution">
    <text evidence="11">Lacks conserved residue(s) required for the propagation of feature annotation.</text>
</comment>
<feature type="chain" id="PRO_5023858042" description="Protein kinase domain-containing protein" evidence="12">
    <location>
        <begin position="18"/>
        <end position="766"/>
    </location>
</feature>
<dbReference type="Gramene" id="TVU13812">
    <property type="protein sequence ID" value="TVU13812"/>
    <property type="gene ID" value="EJB05_37240"/>
</dbReference>
<dbReference type="SMART" id="SM00220">
    <property type="entry name" value="S_TKc"/>
    <property type="match status" value="1"/>
</dbReference>
<dbReference type="SMART" id="SM00181">
    <property type="entry name" value="EGF"/>
    <property type="match status" value="2"/>
</dbReference>
<evidence type="ECO:0000256" key="3">
    <source>
        <dbReference type="ARBA" id="ARBA00022536"/>
    </source>
</evidence>
<evidence type="ECO:0000256" key="2">
    <source>
        <dbReference type="ARBA" id="ARBA00022527"/>
    </source>
</evidence>
<protein>
    <recommendedName>
        <fullName evidence="17">Protein kinase domain-containing protein</fullName>
    </recommendedName>
</protein>
<dbReference type="CDD" id="cd00054">
    <property type="entry name" value="EGF_CA"/>
    <property type="match status" value="1"/>
</dbReference>
<evidence type="ECO:0000256" key="10">
    <source>
        <dbReference type="ARBA" id="ARBA00023180"/>
    </source>
</evidence>
<evidence type="ECO:0000256" key="12">
    <source>
        <dbReference type="SAM" id="SignalP"/>
    </source>
</evidence>
<keyword evidence="16" id="KW-1185">Reference proteome</keyword>
<keyword evidence="5 12" id="KW-0732">Signal</keyword>
<dbReference type="FunFam" id="2.10.25.10:FF:000628">
    <property type="entry name" value="Wall-associated receptor kinase 2"/>
    <property type="match status" value="1"/>
</dbReference>
<dbReference type="OrthoDB" id="10045365at2759"/>
<evidence type="ECO:0008006" key="17">
    <source>
        <dbReference type="Google" id="ProtNLM"/>
    </source>
</evidence>
<evidence type="ECO:0000256" key="5">
    <source>
        <dbReference type="ARBA" id="ARBA00022729"/>
    </source>
</evidence>
<dbReference type="GO" id="GO:0007166">
    <property type="term" value="P:cell surface receptor signaling pathway"/>
    <property type="evidence" value="ECO:0007669"/>
    <property type="project" value="InterPro"/>
</dbReference>
<evidence type="ECO:0000256" key="6">
    <source>
        <dbReference type="ARBA" id="ARBA00022737"/>
    </source>
</evidence>
<dbReference type="PROSITE" id="PS50011">
    <property type="entry name" value="PROTEIN_KINASE_DOM"/>
    <property type="match status" value="1"/>
</dbReference>
<keyword evidence="4" id="KW-0808">Transferase</keyword>
<evidence type="ECO:0000313" key="16">
    <source>
        <dbReference type="Proteomes" id="UP000324897"/>
    </source>
</evidence>
<dbReference type="Gene3D" id="2.10.25.10">
    <property type="entry name" value="Laminin"/>
    <property type="match status" value="1"/>
</dbReference>
<keyword evidence="6" id="KW-0677">Repeat</keyword>
<dbReference type="InterPro" id="IPR008271">
    <property type="entry name" value="Ser/Thr_kinase_AS"/>
</dbReference>
<dbReference type="EMBL" id="RWGY01000031">
    <property type="protein sequence ID" value="TVU13812.1"/>
    <property type="molecule type" value="Genomic_DNA"/>
</dbReference>
<proteinExistence type="predicted"/>
<dbReference type="GO" id="GO:0005524">
    <property type="term" value="F:ATP binding"/>
    <property type="evidence" value="ECO:0007669"/>
    <property type="project" value="UniProtKB-KW"/>
</dbReference>
<dbReference type="InterPro" id="IPR001881">
    <property type="entry name" value="EGF-like_Ca-bd_dom"/>
</dbReference>
<organism evidence="15 16">
    <name type="scientific">Eragrostis curvula</name>
    <name type="common">weeping love grass</name>
    <dbReference type="NCBI Taxonomy" id="38414"/>
    <lineage>
        <taxon>Eukaryota</taxon>
        <taxon>Viridiplantae</taxon>
        <taxon>Streptophyta</taxon>
        <taxon>Embryophyta</taxon>
        <taxon>Tracheophyta</taxon>
        <taxon>Spermatophyta</taxon>
        <taxon>Magnoliopsida</taxon>
        <taxon>Liliopsida</taxon>
        <taxon>Poales</taxon>
        <taxon>Poaceae</taxon>
        <taxon>PACMAD clade</taxon>
        <taxon>Chloridoideae</taxon>
        <taxon>Eragrostideae</taxon>
        <taxon>Eragrostidinae</taxon>
        <taxon>Eragrostis</taxon>
    </lineage>
</organism>